<name>A0ABR7HAK4_9FIRM</name>
<proteinExistence type="predicted"/>
<sequence>MDSNEDDEYLSDPKNLMLLVVGMVWQRLNRDIFKYIDMPVGTKLIRISSNEFEIDTFMLF</sequence>
<dbReference type="RefSeq" id="WP_118682422.1">
    <property type="nucleotide sequence ID" value="NZ_JACOPB010000010.1"/>
</dbReference>
<evidence type="ECO:0000313" key="1">
    <source>
        <dbReference type="EMBL" id="MBC5710160.1"/>
    </source>
</evidence>
<organism evidence="1 2">
    <name type="scientific">Hungatella hominis</name>
    <dbReference type="NCBI Taxonomy" id="2763050"/>
    <lineage>
        <taxon>Bacteria</taxon>
        <taxon>Bacillati</taxon>
        <taxon>Bacillota</taxon>
        <taxon>Clostridia</taxon>
        <taxon>Lachnospirales</taxon>
        <taxon>Lachnospiraceae</taxon>
        <taxon>Hungatella</taxon>
    </lineage>
</organism>
<accession>A0ABR7HAK4</accession>
<evidence type="ECO:0000313" key="2">
    <source>
        <dbReference type="Proteomes" id="UP000634672"/>
    </source>
</evidence>
<reference evidence="1 2" key="1">
    <citation type="submission" date="2020-08" db="EMBL/GenBank/DDBJ databases">
        <title>Genome public.</title>
        <authorList>
            <person name="Liu C."/>
            <person name="Sun Q."/>
        </authorList>
    </citation>
    <scope>NUCLEOTIDE SEQUENCE [LARGE SCALE GENOMIC DNA]</scope>
    <source>
        <strain evidence="1 2">NSJ-66</strain>
    </source>
</reference>
<dbReference type="EMBL" id="JACOPB010000010">
    <property type="protein sequence ID" value="MBC5710160.1"/>
    <property type="molecule type" value="Genomic_DNA"/>
</dbReference>
<keyword evidence="2" id="KW-1185">Reference proteome</keyword>
<protein>
    <submittedName>
        <fullName evidence="1">DUF2185 domain-containing protein</fullName>
    </submittedName>
</protein>
<gene>
    <name evidence="1" type="ORF">H8S75_19575</name>
</gene>
<dbReference type="Proteomes" id="UP000634672">
    <property type="component" value="Unassembled WGS sequence"/>
</dbReference>
<comment type="caution">
    <text evidence="1">The sequence shown here is derived from an EMBL/GenBank/DDBJ whole genome shotgun (WGS) entry which is preliminary data.</text>
</comment>